<feature type="non-terminal residue" evidence="1">
    <location>
        <position position="890"/>
    </location>
</feature>
<dbReference type="EMBL" id="CAUYUJ010022646">
    <property type="protein sequence ID" value="CAK0911803.1"/>
    <property type="molecule type" value="Genomic_DNA"/>
</dbReference>
<keyword evidence="2" id="KW-1185">Reference proteome</keyword>
<dbReference type="Proteomes" id="UP001189429">
    <property type="component" value="Unassembled WGS sequence"/>
</dbReference>
<evidence type="ECO:0008006" key="3">
    <source>
        <dbReference type="Google" id="ProtNLM"/>
    </source>
</evidence>
<proteinExistence type="predicted"/>
<evidence type="ECO:0000313" key="1">
    <source>
        <dbReference type="EMBL" id="CAK0911803.1"/>
    </source>
</evidence>
<evidence type="ECO:0000313" key="2">
    <source>
        <dbReference type="Proteomes" id="UP001189429"/>
    </source>
</evidence>
<organism evidence="1 2">
    <name type="scientific">Prorocentrum cordatum</name>
    <dbReference type="NCBI Taxonomy" id="2364126"/>
    <lineage>
        <taxon>Eukaryota</taxon>
        <taxon>Sar</taxon>
        <taxon>Alveolata</taxon>
        <taxon>Dinophyceae</taxon>
        <taxon>Prorocentrales</taxon>
        <taxon>Prorocentraceae</taxon>
        <taxon>Prorocentrum</taxon>
    </lineage>
</organism>
<gene>
    <name evidence="1" type="ORF">PCOR1329_LOCUS85563</name>
</gene>
<sequence length="890" mass="98038">MAPGTRGARQSRHQGEASGGVAAVFSAGLHAESGADDQRLIFYYIPNYEINVAAPELTEPANRASSEATETSKASARKWHGALKRLVGIEGSDAIHICAETLAESTIDRCFCSIAPSQMIQLAVTSTTFSTPELLSRRRVSDHAAALVSFAMRDLKAEKNQPTAQYIFKSPIFEQIAEKVFALADLDKIARWLPAPFRAHAKAQDILDISSDQVRLTDPASFEEWASTLFRQDADQRRAAIDLARQRGRLPHAQARAQSQALHRQVQLWSLISKRLVLTGVKTTTGTATGPTERLQMIMEHWQPVFQGKNVDTASAESYLDRFVPKTDFNIYQPPDDDTLKRFASISSSTSPCMDGPPHIVWSAHEKCTETLWQVMTWMLGGGFFPDEANATAQAFLPKGEEPGDAEHIGCHRDPSKVRVLGPRNTSLKIISSTMNVVMAAVAADVVPASQRGFARRRNFGYSILELDVESRIASADPDAMTELPVLASLDIAQAFPSFAHQFIRLAPKAMGAPEAVLNFFDLMYHNILTLAPRAGSGVPLFYIRSGIIQGWGWSGTLYAMGAACFLLDLEQGVMALMEDLACLALKPAKCHIIPLAGPVDDELVDKLRSALIAIAPRFQGLFYANAFRKFRWRTKMYSASDAPSIGSAQLFNSRALLVLSYLAQCALLPHESFKVENWVNASVLRFPSGALWVRDWPRLRDWGVRAPRSTQLAMIAAIVRAATSTFHKFPEIRERLHQGIGQHGDDLTLLGAARAARHPSPPWWKMPPFVETFHQIVSAESDHRYRPPAPLAPALAAARATLAAGKPARVQRLAYAAARSAQDADEIGSFLAKRIMIKLPALVDVFENDLEVFDRVRAAMKKLPPSWAAAWMRALAHECGRRSCMFQCA</sequence>
<accession>A0ABN9YG17</accession>
<name>A0ABN9YG17_9DINO</name>
<reference evidence="1" key="1">
    <citation type="submission" date="2023-10" db="EMBL/GenBank/DDBJ databases">
        <authorList>
            <person name="Chen Y."/>
            <person name="Shah S."/>
            <person name="Dougan E. K."/>
            <person name="Thang M."/>
            <person name="Chan C."/>
        </authorList>
    </citation>
    <scope>NUCLEOTIDE SEQUENCE [LARGE SCALE GENOMIC DNA]</scope>
</reference>
<protein>
    <recommendedName>
        <fullName evidence="3">Reverse transcriptase domain-containing protein</fullName>
    </recommendedName>
</protein>
<comment type="caution">
    <text evidence="1">The sequence shown here is derived from an EMBL/GenBank/DDBJ whole genome shotgun (WGS) entry which is preliminary data.</text>
</comment>